<dbReference type="RefSeq" id="WP_378253255.1">
    <property type="nucleotide sequence ID" value="NZ_JBHSJV010000001.1"/>
</dbReference>
<gene>
    <name evidence="3" type="ORF">ACFSTE_09405</name>
</gene>
<dbReference type="Proteomes" id="UP001597459">
    <property type="component" value="Unassembled WGS sequence"/>
</dbReference>
<evidence type="ECO:0000313" key="4">
    <source>
        <dbReference type="Proteomes" id="UP001597459"/>
    </source>
</evidence>
<dbReference type="GO" id="GO:0004519">
    <property type="term" value="F:endonuclease activity"/>
    <property type="evidence" value="ECO:0007669"/>
    <property type="project" value="UniProtKB-KW"/>
</dbReference>
<organism evidence="3 4">
    <name type="scientific">Aquimarina hainanensis</name>
    <dbReference type="NCBI Taxonomy" id="1578017"/>
    <lineage>
        <taxon>Bacteria</taxon>
        <taxon>Pseudomonadati</taxon>
        <taxon>Bacteroidota</taxon>
        <taxon>Flavobacteriia</taxon>
        <taxon>Flavobacteriales</taxon>
        <taxon>Flavobacteriaceae</taxon>
        <taxon>Aquimarina</taxon>
    </lineage>
</organism>
<feature type="domain" description="Endonuclease GajA/Old nuclease/RecF-like AAA" evidence="1">
    <location>
        <begin position="1"/>
        <end position="387"/>
    </location>
</feature>
<keyword evidence="3" id="KW-0540">Nuclease</keyword>
<keyword evidence="4" id="KW-1185">Reference proteome</keyword>
<dbReference type="InterPro" id="IPR027417">
    <property type="entry name" value="P-loop_NTPase"/>
</dbReference>
<dbReference type="InterPro" id="IPR034139">
    <property type="entry name" value="TOPRIM_OLD"/>
</dbReference>
<dbReference type="Pfam" id="PF20469">
    <property type="entry name" value="OLD-like_TOPRIM"/>
    <property type="match status" value="1"/>
</dbReference>
<dbReference type="PANTHER" id="PTHR43581:SF4">
    <property type="entry name" value="ATP_GTP PHOSPHATASE"/>
    <property type="match status" value="1"/>
</dbReference>
<proteinExistence type="predicted"/>
<dbReference type="EMBL" id="JBHULX010000013">
    <property type="protein sequence ID" value="MFD2591047.1"/>
    <property type="molecule type" value="Genomic_DNA"/>
</dbReference>
<dbReference type="PANTHER" id="PTHR43581">
    <property type="entry name" value="ATP/GTP PHOSPHATASE"/>
    <property type="match status" value="1"/>
</dbReference>
<keyword evidence="3" id="KW-0255">Endonuclease</keyword>
<evidence type="ECO:0000313" key="3">
    <source>
        <dbReference type="EMBL" id="MFD2591047.1"/>
    </source>
</evidence>
<name>A0ABW5N666_9FLAO</name>
<reference evidence="4" key="1">
    <citation type="journal article" date="2019" name="Int. J. Syst. Evol. Microbiol.">
        <title>The Global Catalogue of Microorganisms (GCM) 10K type strain sequencing project: providing services to taxonomists for standard genome sequencing and annotation.</title>
        <authorList>
            <consortium name="The Broad Institute Genomics Platform"/>
            <consortium name="The Broad Institute Genome Sequencing Center for Infectious Disease"/>
            <person name="Wu L."/>
            <person name="Ma J."/>
        </authorList>
    </citation>
    <scope>NUCLEOTIDE SEQUENCE [LARGE SCALE GENOMIC DNA]</scope>
    <source>
        <strain evidence="4">KCTC 42423</strain>
    </source>
</reference>
<evidence type="ECO:0000259" key="2">
    <source>
        <dbReference type="Pfam" id="PF20469"/>
    </source>
</evidence>
<dbReference type="CDD" id="cd01026">
    <property type="entry name" value="TOPRIM_OLD"/>
    <property type="match status" value="1"/>
</dbReference>
<evidence type="ECO:0000259" key="1">
    <source>
        <dbReference type="Pfam" id="PF13175"/>
    </source>
</evidence>
<dbReference type="InterPro" id="IPR051396">
    <property type="entry name" value="Bact_Antivir_Def_Nuclease"/>
</dbReference>
<dbReference type="Pfam" id="PF13175">
    <property type="entry name" value="AAA_15"/>
    <property type="match status" value="1"/>
</dbReference>
<keyword evidence="3" id="KW-0378">Hydrolase</keyword>
<dbReference type="InterPro" id="IPR041685">
    <property type="entry name" value="AAA_GajA/Old/RecF-like"/>
</dbReference>
<protein>
    <submittedName>
        <fullName evidence="3">ATP-dependent endonuclease</fullName>
    </submittedName>
</protein>
<feature type="domain" description="OLD protein-like TOPRIM" evidence="2">
    <location>
        <begin position="440"/>
        <end position="506"/>
    </location>
</feature>
<dbReference type="Gene3D" id="3.40.50.300">
    <property type="entry name" value="P-loop containing nucleotide triphosphate hydrolases"/>
    <property type="match status" value="1"/>
</dbReference>
<accession>A0ABW5N666</accession>
<comment type="caution">
    <text evidence="3">The sequence shown here is derived from an EMBL/GenBank/DDBJ whole genome shotgun (WGS) entry which is preliminary data.</text>
</comment>
<sequence length="631" mass="72586">MYISNLKIKNYRNFKDFNIKLKPLTLIVGENNIGKSNLLNSLGLIFSQDISIYKKRNLEVSDFNYDVILQYKRDIIDNEKPLEEITFPVIEISATLVDWDEDQESVISDWYVNEELTEAELTYRYAPVSSFDRLAELATQREFINKFKIDIGEEKFSELPEKEILDLINFPISKYYYSIIGGNQNDTQANMYHLNQLKFELLDALRDAKLELSASHRGNLLFRVLNAKEENEYQDLKKQLVGLHNSIKENEAIQGIKEGISTQLDKISLTTEDFTNNINLIFSLPNVEDILKKLSLIYGENPLKIEHNGTGRNNLLFMSLILSYIEDPSSMESNYFRVVGIEEPESHLHANLQNHLAQNIELLIKEEGSNTYRKDIQLILVSHSNHITTKIDFDNTVVLYKNDNTLSTHYVLDGFSNNAEDRKRIKYLRKYLDAENINLFYSRKIILVEGISEKLLLPTFFKIETSNTIEKSSCCVVNINGLAFKNFLDIVKNGYHTKCLVLTDSDINTRAEDRAENLADLYSDIDQISVHITNESTFEKDIIASNKDGLGKDILLKVLKQVRPISGKQYGEGLGENEIDIEDYFDLIENFKSDFAYQLMIELEENNSGFTVPDYIKSGILFLNGSQSNDE</sequence>
<dbReference type="SUPFAM" id="SSF52540">
    <property type="entry name" value="P-loop containing nucleoside triphosphate hydrolases"/>
    <property type="match status" value="1"/>
</dbReference>